<dbReference type="InterPro" id="IPR050469">
    <property type="entry name" value="Diguanylate_Cyclase"/>
</dbReference>
<evidence type="ECO:0000313" key="5">
    <source>
        <dbReference type="EMBL" id="URL60340.1"/>
    </source>
</evidence>
<organism evidence="5 6">
    <name type="scientific">Luteibacter flocculans</name>
    <dbReference type="NCBI Taxonomy" id="2780091"/>
    <lineage>
        <taxon>Bacteria</taxon>
        <taxon>Pseudomonadati</taxon>
        <taxon>Pseudomonadota</taxon>
        <taxon>Gammaproteobacteria</taxon>
        <taxon>Lysobacterales</taxon>
        <taxon>Rhodanobacteraceae</taxon>
        <taxon>Luteibacter</taxon>
    </lineage>
</organism>
<feature type="transmembrane region" description="Helical" evidence="3">
    <location>
        <begin position="308"/>
        <end position="325"/>
    </location>
</feature>
<dbReference type="NCBIfam" id="TIGR00254">
    <property type="entry name" value="GGDEF"/>
    <property type="match status" value="1"/>
</dbReference>
<dbReference type="InterPro" id="IPR029787">
    <property type="entry name" value="Nucleotide_cyclase"/>
</dbReference>
<dbReference type="InterPro" id="IPR000160">
    <property type="entry name" value="GGDEF_dom"/>
</dbReference>
<reference evidence="5" key="1">
    <citation type="submission" date="2020-10" db="EMBL/GenBank/DDBJ databases">
        <title>Whole-genome sequence of Luteibacter sp. EIF3.</title>
        <authorList>
            <person name="Friedrich I."/>
            <person name="Hertel R."/>
            <person name="Daniel R."/>
        </authorList>
    </citation>
    <scope>NUCLEOTIDE SEQUENCE</scope>
    <source>
        <strain evidence="5">EIF3</strain>
    </source>
</reference>
<keyword evidence="3" id="KW-0812">Transmembrane</keyword>
<evidence type="ECO:0000256" key="2">
    <source>
        <dbReference type="ARBA" id="ARBA00034247"/>
    </source>
</evidence>
<dbReference type="PANTHER" id="PTHR45138:SF9">
    <property type="entry name" value="DIGUANYLATE CYCLASE DGCM-RELATED"/>
    <property type="match status" value="1"/>
</dbReference>
<dbReference type="InterPro" id="IPR011990">
    <property type="entry name" value="TPR-like_helical_dom_sf"/>
</dbReference>
<evidence type="ECO:0000256" key="3">
    <source>
        <dbReference type="SAM" id="Phobius"/>
    </source>
</evidence>
<keyword evidence="3" id="KW-1133">Transmembrane helix</keyword>
<dbReference type="Gene3D" id="3.30.70.270">
    <property type="match status" value="1"/>
</dbReference>
<evidence type="ECO:0000259" key="4">
    <source>
        <dbReference type="PROSITE" id="PS50887"/>
    </source>
</evidence>
<proteinExistence type="predicted"/>
<protein>
    <recommendedName>
        <fullName evidence="1">diguanylate cyclase</fullName>
        <ecNumber evidence="1">2.7.7.65</ecNumber>
    </recommendedName>
</protein>
<dbReference type="EMBL" id="CP063231">
    <property type="protein sequence ID" value="URL60340.1"/>
    <property type="molecule type" value="Genomic_DNA"/>
</dbReference>
<dbReference type="SUPFAM" id="SSF48452">
    <property type="entry name" value="TPR-like"/>
    <property type="match status" value="1"/>
</dbReference>
<dbReference type="PROSITE" id="PS50887">
    <property type="entry name" value="GGDEF"/>
    <property type="match status" value="1"/>
</dbReference>
<dbReference type="EC" id="2.7.7.65" evidence="1"/>
<name>A0ABY4T7S2_9GAMM</name>
<dbReference type="Proteomes" id="UP001056681">
    <property type="component" value="Chromosome"/>
</dbReference>
<accession>A0ABY4T7S2</accession>
<dbReference type="Gene3D" id="1.25.40.10">
    <property type="entry name" value="Tetratricopeptide repeat domain"/>
    <property type="match status" value="1"/>
</dbReference>
<dbReference type="SUPFAM" id="SSF55073">
    <property type="entry name" value="Nucleotide cyclase"/>
    <property type="match status" value="1"/>
</dbReference>
<comment type="catalytic activity">
    <reaction evidence="2">
        <text>2 GTP = 3',3'-c-di-GMP + 2 diphosphate</text>
        <dbReference type="Rhea" id="RHEA:24898"/>
        <dbReference type="ChEBI" id="CHEBI:33019"/>
        <dbReference type="ChEBI" id="CHEBI:37565"/>
        <dbReference type="ChEBI" id="CHEBI:58805"/>
        <dbReference type="EC" id="2.7.7.65"/>
    </reaction>
</comment>
<dbReference type="SMART" id="SM00267">
    <property type="entry name" value="GGDEF"/>
    <property type="match status" value="1"/>
</dbReference>
<sequence>MFSGDYVKSQTALQDIVAHSGDATLAAKASALLLSNFAANRRYAEAFALANQVTVGLDKVTDPLARSMLLMNLSQMLNLAGQADLALRYAAMMEESMPPGGDLCYPRSLRVAALDTRGHLSSTSTDLTEAIETCVSSAQPVLANTMRLVLIDRLLDENQPRKALDLLDHIGGSIRTNAYYPHMLASQVQRARIYEKLDRNDEARKAALAAVAMSDPSDLSEWLRDAYGVLYRIEKASGHSAAALNYYERYTAADKGYLTDLTARSLAFQLSQQHVVVQKLESEQLAKQNNILRLQKALETKALETGRLYIGLLSMFLASVIFWLFRTKRSQLRFRKLSRYDGLTGIFNRQHFMNEAERVLRSMEKRHAPACLLLIDLDHFKQVNDTYGHAMGDVVLRHAATLCQQQLRPADLFGRLGGEEFGVFLPGCPLDEGVAIAERIRRAIELSPAVEDGYTIVFSASVGVAGTEDHGYTLPRVCREADASLYAAKRAGRNRVVANGHAHECAQPSVA</sequence>
<evidence type="ECO:0000256" key="1">
    <source>
        <dbReference type="ARBA" id="ARBA00012528"/>
    </source>
</evidence>
<keyword evidence="3" id="KW-0472">Membrane</keyword>
<dbReference type="Pfam" id="PF00990">
    <property type="entry name" value="GGDEF"/>
    <property type="match status" value="1"/>
</dbReference>
<keyword evidence="6" id="KW-1185">Reference proteome</keyword>
<feature type="domain" description="GGDEF" evidence="4">
    <location>
        <begin position="368"/>
        <end position="501"/>
    </location>
</feature>
<evidence type="ECO:0000313" key="6">
    <source>
        <dbReference type="Proteomes" id="UP001056681"/>
    </source>
</evidence>
<gene>
    <name evidence="5" type="ORF">IM816_09220</name>
</gene>
<dbReference type="PANTHER" id="PTHR45138">
    <property type="entry name" value="REGULATORY COMPONENTS OF SENSORY TRANSDUCTION SYSTEM"/>
    <property type="match status" value="1"/>
</dbReference>
<dbReference type="CDD" id="cd01949">
    <property type="entry name" value="GGDEF"/>
    <property type="match status" value="1"/>
</dbReference>
<dbReference type="InterPro" id="IPR043128">
    <property type="entry name" value="Rev_trsase/Diguanyl_cyclase"/>
</dbReference>